<dbReference type="InterPro" id="IPR017938">
    <property type="entry name" value="Riboflavin_synthase-like_b-brl"/>
</dbReference>
<dbReference type="PRINTS" id="PR00410">
    <property type="entry name" value="PHEHYDRXLASE"/>
</dbReference>
<organism evidence="11 12">
    <name type="scientific">Aquimarina brevivitae</name>
    <dbReference type="NCBI Taxonomy" id="323412"/>
    <lineage>
        <taxon>Bacteria</taxon>
        <taxon>Pseudomonadati</taxon>
        <taxon>Bacteroidota</taxon>
        <taxon>Flavobacteriia</taxon>
        <taxon>Flavobacteriales</taxon>
        <taxon>Flavobacteriaceae</taxon>
        <taxon>Aquimarina</taxon>
    </lineage>
</organism>
<evidence type="ECO:0000259" key="9">
    <source>
        <dbReference type="PROSITE" id="PS51085"/>
    </source>
</evidence>
<comment type="caution">
    <text evidence="11">The sequence shown here is derived from an EMBL/GenBank/DDBJ whole genome shotgun (WGS) entry which is preliminary data.</text>
</comment>
<dbReference type="Pfam" id="PF00175">
    <property type="entry name" value="NAD_binding_1"/>
    <property type="match status" value="1"/>
</dbReference>
<dbReference type="InterPro" id="IPR050415">
    <property type="entry name" value="MRET"/>
</dbReference>
<evidence type="ECO:0000256" key="4">
    <source>
        <dbReference type="ARBA" id="ARBA00022723"/>
    </source>
</evidence>
<comment type="cofactor">
    <cofactor evidence="1">
        <name>FAD</name>
        <dbReference type="ChEBI" id="CHEBI:57692"/>
    </cofactor>
</comment>
<keyword evidence="8" id="KW-0411">Iron-sulfur</keyword>
<keyword evidence="6" id="KW-0560">Oxidoreductase</keyword>
<dbReference type="GO" id="GO:0051537">
    <property type="term" value="F:2 iron, 2 sulfur cluster binding"/>
    <property type="evidence" value="ECO:0007669"/>
    <property type="project" value="UniProtKB-KW"/>
</dbReference>
<keyword evidence="12" id="KW-1185">Reference proteome</keyword>
<dbReference type="PROSITE" id="PS00197">
    <property type="entry name" value="2FE2S_FER_1"/>
    <property type="match status" value="1"/>
</dbReference>
<protein>
    <submittedName>
        <fullName evidence="11">Ring-1,2-phenylacetyl-CoA epoxidase subunit PaaE</fullName>
    </submittedName>
</protein>
<evidence type="ECO:0000256" key="6">
    <source>
        <dbReference type="ARBA" id="ARBA00023002"/>
    </source>
</evidence>
<dbReference type="GO" id="GO:0016491">
    <property type="term" value="F:oxidoreductase activity"/>
    <property type="evidence" value="ECO:0007669"/>
    <property type="project" value="UniProtKB-KW"/>
</dbReference>
<reference evidence="11 12" key="1">
    <citation type="submission" date="2019-02" db="EMBL/GenBank/DDBJ databases">
        <title>Genomic Encyclopedia of Type Strains, Phase IV (KMG-IV): sequencing the most valuable type-strain genomes for metagenomic binning, comparative biology and taxonomic classification.</title>
        <authorList>
            <person name="Goeker M."/>
        </authorList>
    </citation>
    <scope>NUCLEOTIDE SEQUENCE [LARGE SCALE GENOMIC DNA]</scope>
    <source>
        <strain evidence="11 12">DSM 17196</strain>
    </source>
</reference>
<dbReference type="InterPro" id="IPR036010">
    <property type="entry name" value="2Fe-2S_ferredoxin-like_sf"/>
</dbReference>
<dbReference type="PANTHER" id="PTHR47354:SF8">
    <property type="entry name" value="1,2-PHENYLACETYL-COA EPOXIDASE, SUBUNIT E"/>
    <property type="match status" value="1"/>
</dbReference>
<dbReference type="PANTHER" id="PTHR47354">
    <property type="entry name" value="NADH OXIDOREDUCTASE HCR"/>
    <property type="match status" value="1"/>
</dbReference>
<dbReference type="InterPro" id="IPR001041">
    <property type="entry name" value="2Fe-2S_ferredoxin-type"/>
</dbReference>
<dbReference type="InterPro" id="IPR001709">
    <property type="entry name" value="Flavoprot_Pyr_Nucl_cyt_Rdtase"/>
</dbReference>
<dbReference type="PRINTS" id="PR00371">
    <property type="entry name" value="FPNCR"/>
</dbReference>
<dbReference type="Gene3D" id="2.40.30.10">
    <property type="entry name" value="Translation factors"/>
    <property type="match status" value="1"/>
</dbReference>
<dbReference type="SUPFAM" id="SSF54292">
    <property type="entry name" value="2Fe-2S ferredoxin-like"/>
    <property type="match status" value="1"/>
</dbReference>
<keyword evidence="5" id="KW-0274">FAD</keyword>
<dbReference type="GO" id="GO:0050660">
    <property type="term" value="F:flavin adenine dinucleotide binding"/>
    <property type="evidence" value="ECO:0007669"/>
    <property type="project" value="TreeGrafter"/>
</dbReference>
<dbReference type="EMBL" id="SGXE01000001">
    <property type="protein sequence ID" value="RZS99265.1"/>
    <property type="molecule type" value="Genomic_DNA"/>
</dbReference>
<sequence>MADFHNLTIHEITRQTPSAVTISFAIPAELKEKFTFTPGQYITLQPKVNGEAIRRAYSICSTPTEDLLTVAVKEVKDGTFSVIANNTLKAGDVLEVHPPEGTFLLPTNPSSTKTYCAFAAGSGITPIMSMIKTTMEQEKHSRFVLVYGNQSLSETIFAKELLSLQAQYPDRLFTEFFYSRSREEGARFGRIEKSTVNYIVKNKFKEEQFENFYLCGPEEMINTVKETLLENGISNDNIHFELFTSSTETTEMDASLEGKTEITVIVDDEEYSFVMDQKKTILDASLDKDIDAPYSCQGGICSSCICRVTEGTAVMEKNSILTDGEIAEGLTLACQAHPTSATIKIDFDDV</sequence>
<dbReference type="InterPro" id="IPR012675">
    <property type="entry name" value="Beta-grasp_dom_sf"/>
</dbReference>
<keyword evidence="4" id="KW-0479">Metal-binding</keyword>
<evidence type="ECO:0000259" key="10">
    <source>
        <dbReference type="PROSITE" id="PS51384"/>
    </source>
</evidence>
<keyword evidence="3" id="KW-0001">2Fe-2S</keyword>
<dbReference type="PROSITE" id="PS51085">
    <property type="entry name" value="2FE2S_FER_2"/>
    <property type="match status" value="1"/>
</dbReference>
<feature type="domain" description="FAD-binding FR-type" evidence="10">
    <location>
        <begin position="2"/>
        <end position="106"/>
    </location>
</feature>
<dbReference type="GO" id="GO:0046872">
    <property type="term" value="F:metal ion binding"/>
    <property type="evidence" value="ECO:0007669"/>
    <property type="project" value="UniProtKB-KW"/>
</dbReference>
<dbReference type="PROSITE" id="PS51384">
    <property type="entry name" value="FAD_FR"/>
    <property type="match status" value="1"/>
</dbReference>
<dbReference type="InterPro" id="IPR008333">
    <property type="entry name" value="Cbr1-like_FAD-bd_dom"/>
</dbReference>
<proteinExistence type="predicted"/>
<dbReference type="OrthoDB" id="9789468at2"/>
<keyword evidence="7" id="KW-0408">Iron</keyword>
<evidence type="ECO:0000313" key="11">
    <source>
        <dbReference type="EMBL" id="RZS99265.1"/>
    </source>
</evidence>
<dbReference type="RefSeq" id="WP_130285114.1">
    <property type="nucleotide sequence ID" value="NZ_SGXE01000001.1"/>
</dbReference>
<evidence type="ECO:0000313" key="12">
    <source>
        <dbReference type="Proteomes" id="UP000292262"/>
    </source>
</evidence>
<dbReference type="Gene3D" id="3.10.20.30">
    <property type="match status" value="1"/>
</dbReference>
<dbReference type="InterPro" id="IPR039261">
    <property type="entry name" value="FNR_nucleotide-bd"/>
</dbReference>
<evidence type="ECO:0000256" key="1">
    <source>
        <dbReference type="ARBA" id="ARBA00001974"/>
    </source>
</evidence>
<accession>A0A4Q7PFY5</accession>
<evidence type="ECO:0000256" key="8">
    <source>
        <dbReference type="ARBA" id="ARBA00023014"/>
    </source>
</evidence>
<dbReference type="Pfam" id="PF00970">
    <property type="entry name" value="FAD_binding_6"/>
    <property type="match status" value="1"/>
</dbReference>
<dbReference type="Pfam" id="PF00111">
    <property type="entry name" value="Fer2"/>
    <property type="match status" value="1"/>
</dbReference>
<dbReference type="InterPro" id="IPR017927">
    <property type="entry name" value="FAD-bd_FR_type"/>
</dbReference>
<evidence type="ECO:0000256" key="7">
    <source>
        <dbReference type="ARBA" id="ARBA00023004"/>
    </source>
</evidence>
<dbReference type="Proteomes" id="UP000292262">
    <property type="component" value="Unassembled WGS sequence"/>
</dbReference>
<name>A0A4Q7PFY5_9FLAO</name>
<evidence type="ECO:0000256" key="2">
    <source>
        <dbReference type="ARBA" id="ARBA00022630"/>
    </source>
</evidence>
<dbReference type="Gene3D" id="3.40.50.80">
    <property type="entry name" value="Nucleotide-binding domain of ferredoxin-NADP reductase (FNR) module"/>
    <property type="match status" value="1"/>
</dbReference>
<dbReference type="CDD" id="cd00207">
    <property type="entry name" value="fer2"/>
    <property type="match status" value="1"/>
</dbReference>
<dbReference type="SUPFAM" id="SSF63380">
    <property type="entry name" value="Riboflavin synthase domain-like"/>
    <property type="match status" value="1"/>
</dbReference>
<dbReference type="CDD" id="cd06214">
    <property type="entry name" value="PA_degradation_oxidoreductase_like"/>
    <property type="match status" value="1"/>
</dbReference>
<dbReference type="AlphaFoldDB" id="A0A4Q7PFY5"/>
<dbReference type="InterPro" id="IPR006058">
    <property type="entry name" value="2Fe2S_fd_BS"/>
</dbReference>
<evidence type="ECO:0000256" key="3">
    <source>
        <dbReference type="ARBA" id="ARBA00022714"/>
    </source>
</evidence>
<keyword evidence="2" id="KW-0285">Flavoprotein</keyword>
<evidence type="ECO:0000256" key="5">
    <source>
        <dbReference type="ARBA" id="ARBA00022827"/>
    </source>
</evidence>
<dbReference type="InterPro" id="IPR001433">
    <property type="entry name" value="OxRdtase_FAD/NAD-bd"/>
</dbReference>
<feature type="domain" description="2Fe-2S ferredoxin-type" evidence="9">
    <location>
        <begin position="260"/>
        <end position="350"/>
    </location>
</feature>
<gene>
    <name evidence="11" type="ORF">EV197_0474</name>
</gene>
<dbReference type="SUPFAM" id="SSF52343">
    <property type="entry name" value="Ferredoxin reductase-like, C-terminal NADP-linked domain"/>
    <property type="match status" value="1"/>
</dbReference>